<dbReference type="Gene3D" id="3.40.50.150">
    <property type="entry name" value="Vaccinia Virus protein VP39"/>
    <property type="match status" value="1"/>
</dbReference>
<sequence>MHEPDFESAESLALLRLGTLLRARGYQFITPTPLTHQRVLQRTDNRWARDLRDVFGWSRPFQNGLLDDEIMTVMREAQVLQAHDDGWLSAVRWSTLGEGLYVHSRYPTEESDAVFFGPDTYRFTRLLRDYLQHSHQPLRRIADIGCGAGPGAITAARLQPGAQVMALDINPRALALTAVNARLAGIYNLHVQSSDLLHDVEGQFDLIIANPPYMLDAQQRTYRHGGGKHGAGLSLAIFDTAMERLASGGTLLLYTGVAIFDGEDPFLNAIRLSLRDTGWDWSYEEIDPDVFGEELEKADYAQAERIACVALRLTYQPHLRQR</sequence>
<dbReference type="PANTHER" id="PTHR18895:SF74">
    <property type="entry name" value="MTRF1L RELEASE FACTOR GLUTAMINE METHYLTRANSFERASE"/>
    <property type="match status" value="1"/>
</dbReference>
<dbReference type="GO" id="GO:0036009">
    <property type="term" value="F:protein-glutamine N-methyltransferase activity"/>
    <property type="evidence" value="ECO:0007669"/>
    <property type="project" value="TreeGrafter"/>
</dbReference>
<dbReference type="PANTHER" id="PTHR18895">
    <property type="entry name" value="HEMK METHYLTRANSFERASE"/>
    <property type="match status" value="1"/>
</dbReference>
<evidence type="ECO:0000256" key="2">
    <source>
        <dbReference type="ARBA" id="ARBA00022679"/>
    </source>
</evidence>
<evidence type="ECO:0000259" key="4">
    <source>
        <dbReference type="Pfam" id="PF05175"/>
    </source>
</evidence>
<evidence type="ECO:0000313" key="5">
    <source>
        <dbReference type="EMBL" id="RIA35998.1"/>
    </source>
</evidence>
<dbReference type="GO" id="GO:0003676">
    <property type="term" value="F:nucleic acid binding"/>
    <property type="evidence" value="ECO:0007669"/>
    <property type="project" value="InterPro"/>
</dbReference>
<dbReference type="PROSITE" id="PS00092">
    <property type="entry name" value="N6_MTASE"/>
    <property type="match status" value="1"/>
</dbReference>
<dbReference type="SUPFAM" id="SSF53335">
    <property type="entry name" value="S-adenosyl-L-methionine-dependent methyltransferases"/>
    <property type="match status" value="1"/>
</dbReference>
<dbReference type="InterPro" id="IPR002052">
    <property type="entry name" value="DNA_methylase_N6_adenine_CS"/>
</dbReference>
<dbReference type="CDD" id="cd02440">
    <property type="entry name" value="AdoMet_MTases"/>
    <property type="match status" value="1"/>
</dbReference>
<feature type="domain" description="Methyltransferase small" evidence="4">
    <location>
        <begin position="124"/>
        <end position="253"/>
    </location>
</feature>
<dbReference type="EMBL" id="QXDA01000001">
    <property type="protein sequence ID" value="RIA35998.1"/>
    <property type="molecule type" value="Genomic_DNA"/>
</dbReference>
<organism evidence="5 6">
    <name type="scientific">Ectopseudomonas oleovorans</name>
    <name type="common">Pseudomonas oleovorans</name>
    <dbReference type="NCBI Taxonomy" id="301"/>
    <lineage>
        <taxon>Bacteria</taxon>
        <taxon>Pseudomonadati</taxon>
        <taxon>Pseudomonadota</taxon>
        <taxon>Gammaproteobacteria</taxon>
        <taxon>Pseudomonadales</taxon>
        <taxon>Pseudomonadaceae</taxon>
        <taxon>Ectopseudomonas</taxon>
    </lineage>
</organism>
<proteinExistence type="predicted"/>
<dbReference type="AlphaFoldDB" id="A0A397NI56"/>
<dbReference type="Pfam" id="PF05175">
    <property type="entry name" value="MTS"/>
    <property type="match status" value="1"/>
</dbReference>
<dbReference type="InterPro" id="IPR007848">
    <property type="entry name" value="Small_mtfrase_dom"/>
</dbReference>
<accession>A0A397NI56</accession>
<name>A0A397NI56_ECTOL</name>
<dbReference type="GO" id="GO:0032259">
    <property type="term" value="P:methylation"/>
    <property type="evidence" value="ECO:0007669"/>
    <property type="project" value="UniProtKB-KW"/>
</dbReference>
<evidence type="ECO:0000313" key="6">
    <source>
        <dbReference type="Proteomes" id="UP000265836"/>
    </source>
</evidence>
<gene>
    <name evidence="5" type="ORF">DFO61_0454</name>
</gene>
<reference evidence="5 6" key="1">
    <citation type="submission" date="2018-08" db="EMBL/GenBank/DDBJ databases">
        <title>Genome sequencing of rice bacterial endophytes.</title>
        <authorList>
            <person name="Venturi V."/>
        </authorList>
    </citation>
    <scope>NUCLEOTIDE SEQUENCE [LARGE SCALE GENOMIC DNA]</scope>
    <source>
        <strain evidence="5 6">E1205</strain>
    </source>
</reference>
<dbReference type="Proteomes" id="UP000265836">
    <property type="component" value="Unassembled WGS sequence"/>
</dbReference>
<dbReference type="RefSeq" id="WP_119691318.1">
    <property type="nucleotide sequence ID" value="NZ_QXDA01000001.1"/>
</dbReference>
<comment type="caution">
    <text evidence="5">The sequence shown here is derived from an EMBL/GenBank/DDBJ whole genome shotgun (WGS) entry which is preliminary data.</text>
</comment>
<keyword evidence="3" id="KW-0949">S-adenosyl-L-methionine</keyword>
<dbReference type="InterPro" id="IPR029063">
    <property type="entry name" value="SAM-dependent_MTases_sf"/>
</dbReference>
<evidence type="ECO:0000256" key="3">
    <source>
        <dbReference type="ARBA" id="ARBA00022691"/>
    </source>
</evidence>
<keyword evidence="1 5" id="KW-0489">Methyltransferase</keyword>
<evidence type="ECO:0000256" key="1">
    <source>
        <dbReference type="ARBA" id="ARBA00022603"/>
    </source>
</evidence>
<keyword evidence="2 5" id="KW-0808">Transferase</keyword>
<dbReference type="InterPro" id="IPR050320">
    <property type="entry name" value="N5-glutamine_MTase"/>
</dbReference>
<protein>
    <submittedName>
        <fullName evidence="5">Methyltransferase family protein</fullName>
    </submittedName>
</protein>